<keyword evidence="3" id="KW-1185">Reference proteome</keyword>
<name>A0A7N2L4P1_QUELO</name>
<proteinExistence type="predicted"/>
<evidence type="ECO:0000313" key="2">
    <source>
        <dbReference type="EnsemblPlants" id="QL03p018901:mrna"/>
    </source>
</evidence>
<reference evidence="2 3" key="1">
    <citation type="journal article" date="2016" name="G3 (Bethesda)">
        <title>First Draft Assembly and Annotation of the Genome of a California Endemic Oak Quercus lobata Nee (Fagaceae).</title>
        <authorList>
            <person name="Sork V.L."/>
            <person name="Fitz-Gibbon S.T."/>
            <person name="Puiu D."/>
            <person name="Crepeau M."/>
            <person name="Gugger P.F."/>
            <person name="Sherman R."/>
            <person name="Stevens K."/>
            <person name="Langley C.H."/>
            <person name="Pellegrini M."/>
            <person name="Salzberg S.L."/>
        </authorList>
    </citation>
    <scope>NUCLEOTIDE SEQUENCE [LARGE SCALE GENOMIC DNA]</scope>
    <source>
        <strain evidence="2 3">cv. SW786</strain>
    </source>
</reference>
<dbReference type="Gramene" id="QL03p018901:mrna">
    <property type="protein sequence ID" value="QL03p018901:mrna"/>
    <property type="gene ID" value="QL03p018901"/>
</dbReference>
<dbReference type="Proteomes" id="UP000594261">
    <property type="component" value="Chromosome 3"/>
</dbReference>
<dbReference type="AlphaFoldDB" id="A0A7N2L4P1"/>
<dbReference type="EnsemblPlants" id="QL03p018901:mrna">
    <property type="protein sequence ID" value="QL03p018901:mrna"/>
    <property type="gene ID" value="QL03p018901"/>
</dbReference>
<dbReference type="InParanoid" id="A0A7N2L4P1"/>
<feature type="compositionally biased region" description="Basic and acidic residues" evidence="1">
    <location>
        <begin position="1"/>
        <end position="13"/>
    </location>
</feature>
<accession>A0A7N2L4P1</accession>
<reference evidence="2" key="2">
    <citation type="submission" date="2021-01" db="UniProtKB">
        <authorList>
            <consortium name="EnsemblPlants"/>
        </authorList>
    </citation>
    <scope>IDENTIFICATION</scope>
</reference>
<feature type="region of interest" description="Disordered" evidence="1">
    <location>
        <begin position="1"/>
        <end position="22"/>
    </location>
</feature>
<evidence type="ECO:0000313" key="3">
    <source>
        <dbReference type="Proteomes" id="UP000594261"/>
    </source>
</evidence>
<dbReference type="EMBL" id="LRBV02000003">
    <property type="status" value="NOT_ANNOTATED_CDS"/>
    <property type="molecule type" value="Genomic_DNA"/>
</dbReference>
<sequence length="118" mass="12852">MAEALPGKERDLEDTTVTDTGNETMIENMICYDWNVDVEEKERGTRTDIVSTWEIKRNMVVIGSERGNTGIIADGEVTQGTKVGVGIARIVRVGSIGRDMHTAALVPEDRDGAEDNGT</sequence>
<organism evidence="2 3">
    <name type="scientific">Quercus lobata</name>
    <name type="common">Valley oak</name>
    <dbReference type="NCBI Taxonomy" id="97700"/>
    <lineage>
        <taxon>Eukaryota</taxon>
        <taxon>Viridiplantae</taxon>
        <taxon>Streptophyta</taxon>
        <taxon>Embryophyta</taxon>
        <taxon>Tracheophyta</taxon>
        <taxon>Spermatophyta</taxon>
        <taxon>Magnoliopsida</taxon>
        <taxon>eudicotyledons</taxon>
        <taxon>Gunneridae</taxon>
        <taxon>Pentapetalae</taxon>
        <taxon>rosids</taxon>
        <taxon>fabids</taxon>
        <taxon>Fagales</taxon>
        <taxon>Fagaceae</taxon>
        <taxon>Quercus</taxon>
    </lineage>
</organism>
<protein>
    <submittedName>
        <fullName evidence="2">Uncharacterized protein</fullName>
    </submittedName>
</protein>
<evidence type="ECO:0000256" key="1">
    <source>
        <dbReference type="SAM" id="MobiDB-lite"/>
    </source>
</evidence>